<keyword evidence="1" id="KW-0645">Protease</keyword>
<name>A0A669Q0X5_PHACC</name>
<dbReference type="Ensembl" id="ENSPCLT00000018865.1">
    <property type="protein sequence ID" value="ENSPCLP00000014209.1"/>
    <property type="gene ID" value="ENSPCLG00000011675.1"/>
</dbReference>
<dbReference type="PROSITE" id="PS50240">
    <property type="entry name" value="TRYPSIN_DOM"/>
    <property type="match status" value="1"/>
</dbReference>
<dbReference type="InterPro" id="IPR018114">
    <property type="entry name" value="TRYPSIN_HIS"/>
</dbReference>
<accession>A0A669Q0X5</accession>
<dbReference type="CDD" id="cd00190">
    <property type="entry name" value="Tryp_SPc"/>
    <property type="match status" value="1"/>
</dbReference>
<dbReference type="InterPro" id="IPR043504">
    <property type="entry name" value="Peptidase_S1_PA_chymotrypsin"/>
</dbReference>
<reference evidence="7" key="2">
    <citation type="submission" date="2025-09" db="UniProtKB">
        <authorList>
            <consortium name="Ensembl"/>
        </authorList>
    </citation>
    <scope>IDENTIFICATION</scope>
</reference>
<evidence type="ECO:0000313" key="8">
    <source>
        <dbReference type="Proteomes" id="UP000472261"/>
    </source>
</evidence>
<dbReference type="InterPro" id="IPR001314">
    <property type="entry name" value="Peptidase_S1A"/>
</dbReference>
<dbReference type="InterPro" id="IPR009003">
    <property type="entry name" value="Peptidase_S1_PA"/>
</dbReference>
<dbReference type="SUPFAM" id="SSF50494">
    <property type="entry name" value="Trypsin-like serine proteases"/>
    <property type="match status" value="1"/>
</dbReference>
<reference evidence="7" key="1">
    <citation type="submission" date="2025-08" db="UniProtKB">
        <authorList>
            <consortium name="Ensembl"/>
        </authorList>
    </citation>
    <scope>IDENTIFICATION</scope>
</reference>
<dbReference type="PRINTS" id="PR00722">
    <property type="entry name" value="CHYMOTRYPSIN"/>
</dbReference>
<evidence type="ECO:0000256" key="3">
    <source>
        <dbReference type="ARBA" id="ARBA00022801"/>
    </source>
</evidence>
<proteinExistence type="predicted"/>
<dbReference type="PANTHER" id="PTHR24252">
    <property type="entry name" value="ACROSIN-RELATED"/>
    <property type="match status" value="1"/>
</dbReference>
<dbReference type="PANTHER" id="PTHR24252:SF7">
    <property type="entry name" value="HYALIN"/>
    <property type="match status" value="1"/>
</dbReference>
<dbReference type="FunFam" id="2.40.10.10:FF:000120">
    <property type="entry name" value="Putative serine protease"/>
    <property type="match status" value="1"/>
</dbReference>
<dbReference type="Proteomes" id="UP000472261">
    <property type="component" value="Unplaced"/>
</dbReference>
<dbReference type="Gene3D" id="2.40.10.10">
    <property type="entry name" value="Trypsin-like serine proteases"/>
    <property type="match status" value="1"/>
</dbReference>
<dbReference type="GO" id="GO:0004252">
    <property type="term" value="F:serine-type endopeptidase activity"/>
    <property type="evidence" value="ECO:0007669"/>
    <property type="project" value="InterPro"/>
</dbReference>
<evidence type="ECO:0000256" key="2">
    <source>
        <dbReference type="ARBA" id="ARBA00022729"/>
    </source>
</evidence>
<keyword evidence="8" id="KW-1185">Reference proteome</keyword>
<evidence type="ECO:0000256" key="5">
    <source>
        <dbReference type="ARBA" id="ARBA00023157"/>
    </source>
</evidence>
<evidence type="ECO:0000256" key="4">
    <source>
        <dbReference type="ARBA" id="ARBA00022825"/>
    </source>
</evidence>
<sequence length="364" mass="41535">MWLWKHHCPEYCEEHWSKSGMKMLLFTFWVLTSLISSIHADSLSRAYVFFRSHQPVKMAGIQSAYSHNECGLRPSFESFLWTGKRITGGRYAKAGEFPWQVSIQSNGKHICGGSIISALWILTAAHCFADEVPPDIKIVMGAIDLDLPLEVREPSKLILHEDFDRITLKHDIALIMLNYPIEFSNEKIPICFPYMDDISSWQHCWVAGWGMTGSVSASHLLQKAKMKLISREECLDQIPKLPKDMLCIELEQGSCQVDSGGPLVCSYWNTMKWFQVGVISWGDNCAAKPYYQFYTSVYNYYEWIKTETATMGKPFLIEGMAKHVILEAMAEAGHQETFSNAVIYSTTELFPPKETRDVLLLELC</sequence>
<keyword evidence="4" id="KW-0720">Serine protease</keyword>
<protein>
    <submittedName>
        <fullName evidence="7">Serine protease 55</fullName>
    </submittedName>
</protein>
<evidence type="ECO:0000313" key="7">
    <source>
        <dbReference type="Ensembl" id="ENSPCLP00000014209.1"/>
    </source>
</evidence>
<dbReference type="GO" id="GO:0006508">
    <property type="term" value="P:proteolysis"/>
    <property type="evidence" value="ECO:0007669"/>
    <property type="project" value="UniProtKB-KW"/>
</dbReference>
<dbReference type="AlphaFoldDB" id="A0A669Q0X5"/>
<dbReference type="Pfam" id="PF00089">
    <property type="entry name" value="Trypsin"/>
    <property type="match status" value="1"/>
</dbReference>
<keyword evidence="5" id="KW-1015">Disulfide bond</keyword>
<feature type="domain" description="Peptidase S1" evidence="6">
    <location>
        <begin position="86"/>
        <end position="309"/>
    </location>
</feature>
<dbReference type="PROSITE" id="PS00134">
    <property type="entry name" value="TRYPSIN_HIS"/>
    <property type="match status" value="1"/>
</dbReference>
<evidence type="ECO:0000256" key="1">
    <source>
        <dbReference type="ARBA" id="ARBA00022670"/>
    </source>
</evidence>
<dbReference type="OMA" id="GVGEFPW"/>
<organism evidence="7 8">
    <name type="scientific">Phasianus colchicus</name>
    <name type="common">Common pheasant</name>
    <dbReference type="NCBI Taxonomy" id="9054"/>
    <lineage>
        <taxon>Eukaryota</taxon>
        <taxon>Metazoa</taxon>
        <taxon>Chordata</taxon>
        <taxon>Craniata</taxon>
        <taxon>Vertebrata</taxon>
        <taxon>Euteleostomi</taxon>
        <taxon>Archelosauria</taxon>
        <taxon>Archosauria</taxon>
        <taxon>Dinosauria</taxon>
        <taxon>Saurischia</taxon>
        <taxon>Theropoda</taxon>
        <taxon>Coelurosauria</taxon>
        <taxon>Aves</taxon>
        <taxon>Neognathae</taxon>
        <taxon>Galloanserae</taxon>
        <taxon>Galliformes</taxon>
        <taxon>Phasianidae</taxon>
        <taxon>Phasianinae</taxon>
        <taxon>Phasianus</taxon>
    </lineage>
</organism>
<evidence type="ECO:0000259" key="6">
    <source>
        <dbReference type="PROSITE" id="PS50240"/>
    </source>
</evidence>
<keyword evidence="3" id="KW-0378">Hydrolase</keyword>
<dbReference type="InterPro" id="IPR001254">
    <property type="entry name" value="Trypsin_dom"/>
</dbReference>
<dbReference type="SMART" id="SM00020">
    <property type="entry name" value="Tryp_SPc"/>
    <property type="match status" value="1"/>
</dbReference>
<keyword evidence="2" id="KW-0732">Signal</keyword>